<dbReference type="EMBL" id="CAEZTT010000005">
    <property type="protein sequence ID" value="CAB4568082.1"/>
    <property type="molecule type" value="Genomic_DNA"/>
</dbReference>
<dbReference type="AlphaFoldDB" id="A0A6J6DVD4"/>
<accession>A0A6J6DVD4</accession>
<protein>
    <submittedName>
        <fullName evidence="1">Unannotated protein</fullName>
    </submittedName>
</protein>
<reference evidence="1" key="1">
    <citation type="submission" date="2020-05" db="EMBL/GenBank/DDBJ databases">
        <authorList>
            <person name="Chiriac C."/>
            <person name="Salcher M."/>
            <person name="Ghai R."/>
            <person name="Kavagutti S V."/>
        </authorList>
    </citation>
    <scope>NUCLEOTIDE SEQUENCE</scope>
</reference>
<proteinExistence type="predicted"/>
<evidence type="ECO:0000313" key="1">
    <source>
        <dbReference type="EMBL" id="CAB4568082.1"/>
    </source>
</evidence>
<name>A0A6J6DVD4_9ZZZZ</name>
<gene>
    <name evidence="1" type="ORF">UFOPK1726_00114</name>
</gene>
<organism evidence="1">
    <name type="scientific">freshwater metagenome</name>
    <dbReference type="NCBI Taxonomy" id="449393"/>
    <lineage>
        <taxon>unclassified sequences</taxon>
        <taxon>metagenomes</taxon>
        <taxon>ecological metagenomes</taxon>
    </lineage>
</organism>
<sequence>METKEQNVFLRDVRTPEFFRDTTFSLYKKTDVFKATVESMYSGDVDRAMHWTAELHCSGMIDELFEIYLNFYINWINTANPNFPKYFFIRMKEFEIIKKEYQYTPLEIRNNLTSRRILCELTAIMAYSRKRPGVKRPTLKDRMFDLIEVTSHCRAKDTEAVDHIIKPRDPPELIIPINELANAVSHLVQDCENAARWIQWLIEWEKRVIKKERKYECDERDVDQVDPKFYRDIVWLIWDVLKYETRRRRNPLLSEQLNYLFEIYCSNFNGRTKKQKRGLFFVAIMYLTEKVDYSRHVYTDIVSVRRIIENHQEFYKEIKETNATEETYYNVKKIEDEIVRKKEMKANKGKLDEINAQWNDLVSRSKGAGLPVSK</sequence>